<comment type="pathway">
    <text evidence="9">Carbohydrate metabolism; D-ribose degradation; D-ribose 5-phosphate from beta-D-ribopyranose: step 2/2.</text>
</comment>
<organism evidence="11 12">
    <name type="scientific">Paraburkholderia edwinii</name>
    <dbReference type="NCBI Taxonomy" id="2861782"/>
    <lineage>
        <taxon>Bacteria</taxon>
        <taxon>Pseudomonadati</taxon>
        <taxon>Pseudomonadota</taxon>
        <taxon>Betaproteobacteria</taxon>
        <taxon>Burkholderiales</taxon>
        <taxon>Burkholderiaceae</taxon>
        <taxon>Paraburkholderia</taxon>
    </lineage>
</organism>
<comment type="similarity">
    <text evidence="9">Belongs to the carbohydrate kinase PfkB family. Ribokinase subfamily.</text>
</comment>
<reference evidence="11 12" key="1">
    <citation type="submission" date="2021-07" db="EMBL/GenBank/DDBJ databases">
        <title>Paraburkholderia edwinii protects Aspergillus sp. from phenazines by acting as a toxin sponge.</title>
        <authorList>
            <person name="Dahlstrom K.M."/>
            <person name="Newman D.K."/>
        </authorList>
    </citation>
    <scope>NUCLEOTIDE SEQUENCE [LARGE SCALE GENOMIC DNA]</scope>
    <source>
        <strain evidence="11 12">Pe01</strain>
    </source>
</reference>
<evidence type="ECO:0000256" key="9">
    <source>
        <dbReference type="HAMAP-Rule" id="MF_01987"/>
    </source>
</evidence>
<keyword evidence="2 9" id="KW-0479">Metal-binding</keyword>
<gene>
    <name evidence="9" type="primary">rbsK</name>
    <name evidence="11" type="ORF">KZJ38_26595</name>
</gene>
<feature type="active site" description="Proton acceptor" evidence="9">
    <location>
        <position position="249"/>
    </location>
</feature>
<comment type="activity regulation">
    <text evidence="9">Activated by a monovalent cation that binds near, but not in, the active site. The most likely occupant of the site in vivo is potassium. Ion binding induces a conformational change that may alter substrate affinity.</text>
</comment>
<evidence type="ECO:0000256" key="3">
    <source>
        <dbReference type="ARBA" id="ARBA00022741"/>
    </source>
</evidence>
<feature type="binding site" evidence="9">
    <location>
        <position position="186"/>
    </location>
    <ligand>
        <name>ATP</name>
        <dbReference type="ChEBI" id="CHEBI:30616"/>
    </ligand>
</feature>
<evidence type="ECO:0000313" key="11">
    <source>
        <dbReference type="EMBL" id="QYD73218.1"/>
    </source>
</evidence>
<sequence>MKVANRLFVVGNAVSDLTLRVERAAHAGESILADSMQRAPGGKGLNQAVAAHRAGAAVVFHASIGDDGDGADIAARLDEEGMHALRLVRHALPTDLSVLTVTRNGENSIITTAGCTRALDAAGLIAQIADITAADTLLMQGNLSLESTRDVIDHARGSGAAVIVNAAPWCWPDASALASCDGVIANEGEICAITGVDDPGLGASRLLAQGPRWVIVTLGARGVLIARGNERVRMPAASVVTVDTSGAGDVFCGVLAALYTSRREAVPFLRAIEYAQLAAAIAVGRHGTFSAIPSAGEMRRVMDSTRESTAR</sequence>
<feature type="binding site" evidence="9">
    <location>
        <position position="282"/>
    </location>
    <ligand>
        <name>K(+)</name>
        <dbReference type="ChEBI" id="CHEBI:29103"/>
    </ligand>
</feature>
<keyword evidence="8 9" id="KW-0119">Carbohydrate metabolism</keyword>
<feature type="binding site" evidence="9">
    <location>
        <begin position="42"/>
        <end position="46"/>
    </location>
    <ligand>
        <name>substrate</name>
    </ligand>
</feature>
<comment type="function">
    <text evidence="9">Catalyzes the phosphorylation of ribose at O-5 in a reaction requiring ATP and magnesium. The resulting D-ribose-5-phosphate can then be used either for sythesis of nucleotides, histidine, and tryptophan, or as a component of the pentose phosphate pathway.</text>
</comment>
<keyword evidence="6 9" id="KW-0460">Magnesium</keyword>
<dbReference type="Gene3D" id="3.40.1190.20">
    <property type="match status" value="1"/>
</dbReference>
<dbReference type="EMBL" id="CP080096">
    <property type="protein sequence ID" value="QYD73218.1"/>
    <property type="molecule type" value="Genomic_DNA"/>
</dbReference>
<comment type="caution">
    <text evidence="9">Lacks conserved residue(s) required for the propagation of feature annotation.</text>
</comment>
<evidence type="ECO:0000256" key="6">
    <source>
        <dbReference type="ARBA" id="ARBA00022842"/>
    </source>
</evidence>
<dbReference type="HAMAP" id="MF_01987">
    <property type="entry name" value="Ribokinase"/>
    <property type="match status" value="1"/>
</dbReference>
<protein>
    <recommendedName>
        <fullName evidence="9">Ribokinase</fullName>
        <shortName evidence="9">RK</shortName>
        <ecNumber evidence="9">2.7.1.15</ecNumber>
    </recommendedName>
</protein>
<evidence type="ECO:0000256" key="7">
    <source>
        <dbReference type="ARBA" id="ARBA00022958"/>
    </source>
</evidence>
<comment type="cofactor">
    <cofactor evidence="9">
        <name>Mg(2+)</name>
        <dbReference type="ChEBI" id="CHEBI:18420"/>
    </cofactor>
    <text evidence="9">Requires a divalent cation, most likely magnesium in vivo, as an electrophilic catalyst to aid phosphoryl group transfer. It is the chelate of the metal and the nucleotide that is the actual substrate.</text>
</comment>
<dbReference type="PRINTS" id="PR00990">
    <property type="entry name" value="RIBOKINASE"/>
</dbReference>
<dbReference type="Pfam" id="PF00294">
    <property type="entry name" value="PfkB"/>
    <property type="match status" value="1"/>
</dbReference>
<dbReference type="InterPro" id="IPR011877">
    <property type="entry name" value="Ribokinase"/>
</dbReference>
<dbReference type="InterPro" id="IPR011611">
    <property type="entry name" value="PfkB_dom"/>
</dbReference>
<feature type="binding site" evidence="9">
    <location>
        <begin position="217"/>
        <end position="222"/>
    </location>
    <ligand>
        <name>ATP</name>
        <dbReference type="ChEBI" id="CHEBI:30616"/>
    </ligand>
</feature>
<dbReference type="InterPro" id="IPR002139">
    <property type="entry name" value="Ribo/fructo_kinase"/>
</dbReference>
<evidence type="ECO:0000313" key="12">
    <source>
        <dbReference type="Proteomes" id="UP000826462"/>
    </source>
</evidence>
<feature type="binding site" evidence="9">
    <location>
        <position position="287"/>
    </location>
    <ligand>
        <name>K(+)</name>
        <dbReference type="ChEBI" id="CHEBI:29103"/>
    </ligand>
</feature>
<keyword evidence="1 9" id="KW-0808">Transferase</keyword>
<proteinExistence type="inferred from homology"/>
<comment type="catalytic activity">
    <reaction evidence="9">
        <text>D-ribose + ATP = D-ribose 5-phosphate + ADP + H(+)</text>
        <dbReference type="Rhea" id="RHEA:13697"/>
        <dbReference type="ChEBI" id="CHEBI:15378"/>
        <dbReference type="ChEBI" id="CHEBI:30616"/>
        <dbReference type="ChEBI" id="CHEBI:47013"/>
        <dbReference type="ChEBI" id="CHEBI:78346"/>
        <dbReference type="ChEBI" id="CHEBI:456216"/>
        <dbReference type="EC" id="2.7.1.15"/>
    </reaction>
</comment>
<name>A0ABX8UW45_9BURK</name>
<dbReference type="PANTHER" id="PTHR10584">
    <property type="entry name" value="SUGAR KINASE"/>
    <property type="match status" value="1"/>
</dbReference>
<feature type="binding site" evidence="9">
    <location>
        <position position="245"/>
    </location>
    <ligand>
        <name>K(+)</name>
        <dbReference type="ChEBI" id="CHEBI:29103"/>
    </ligand>
</feature>
<dbReference type="PANTHER" id="PTHR10584:SF166">
    <property type="entry name" value="RIBOKINASE"/>
    <property type="match status" value="1"/>
</dbReference>
<keyword evidence="9" id="KW-0963">Cytoplasm</keyword>
<dbReference type="InterPro" id="IPR029056">
    <property type="entry name" value="Ribokinase-like"/>
</dbReference>
<dbReference type="EC" id="2.7.1.15" evidence="9"/>
<feature type="binding site" evidence="9">
    <location>
        <position position="243"/>
    </location>
    <ligand>
        <name>K(+)</name>
        <dbReference type="ChEBI" id="CHEBI:29103"/>
    </ligand>
</feature>
<evidence type="ECO:0000259" key="10">
    <source>
        <dbReference type="Pfam" id="PF00294"/>
    </source>
</evidence>
<comment type="subunit">
    <text evidence="9">Homodimer.</text>
</comment>
<evidence type="ECO:0000256" key="5">
    <source>
        <dbReference type="ARBA" id="ARBA00022840"/>
    </source>
</evidence>
<dbReference type="SUPFAM" id="SSF53613">
    <property type="entry name" value="Ribokinase-like"/>
    <property type="match status" value="1"/>
</dbReference>
<feature type="binding site" evidence="9">
    <location>
        <position position="249"/>
    </location>
    <ligand>
        <name>substrate</name>
    </ligand>
</feature>
<feature type="domain" description="Carbohydrate kinase PfkB" evidence="10">
    <location>
        <begin position="6"/>
        <end position="293"/>
    </location>
</feature>
<feature type="binding site" evidence="9">
    <location>
        <begin position="14"/>
        <end position="16"/>
    </location>
    <ligand>
        <name>substrate</name>
    </ligand>
</feature>
<dbReference type="CDD" id="cd01174">
    <property type="entry name" value="ribokinase"/>
    <property type="match status" value="1"/>
</dbReference>
<dbReference type="RefSeq" id="WP_219802889.1">
    <property type="nucleotide sequence ID" value="NZ_CP080096.1"/>
</dbReference>
<feature type="binding site" evidence="9">
    <location>
        <begin position="248"/>
        <end position="249"/>
    </location>
    <ligand>
        <name>ATP</name>
        <dbReference type="ChEBI" id="CHEBI:30616"/>
    </ligand>
</feature>
<dbReference type="Proteomes" id="UP000826462">
    <property type="component" value="Chromosome 2"/>
</dbReference>
<keyword evidence="4 9" id="KW-0418">Kinase</keyword>
<comment type="subcellular location">
    <subcellularLocation>
        <location evidence="9">Cytoplasm</location>
    </subcellularLocation>
</comment>
<evidence type="ECO:0000256" key="2">
    <source>
        <dbReference type="ARBA" id="ARBA00022723"/>
    </source>
</evidence>
<feature type="binding site" evidence="9">
    <location>
        <position position="285"/>
    </location>
    <ligand>
        <name>K(+)</name>
        <dbReference type="ChEBI" id="CHEBI:29103"/>
    </ligand>
</feature>
<keyword evidence="5 9" id="KW-0067">ATP-binding</keyword>
<evidence type="ECO:0000256" key="1">
    <source>
        <dbReference type="ARBA" id="ARBA00022679"/>
    </source>
</evidence>
<keyword evidence="3 9" id="KW-0547">Nucleotide-binding</keyword>
<evidence type="ECO:0000256" key="4">
    <source>
        <dbReference type="ARBA" id="ARBA00022777"/>
    </source>
</evidence>
<keyword evidence="7 9" id="KW-0630">Potassium</keyword>
<accession>A0ABX8UW45</accession>
<evidence type="ECO:0000256" key="8">
    <source>
        <dbReference type="ARBA" id="ARBA00023277"/>
    </source>
</evidence>
<keyword evidence="12" id="KW-1185">Reference proteome</keyword>